<evidence type="ECO:0000256" key="5">
    <source>
        <dbReference type="SAM" id="Phobius"/>
    </source>
</evidence>
<gene>
    <name evidence="7" type="ORF">A4X03_0g8195</name>
    <name evidence="6" type="ORF">JKIAZH3_G6714</name>
</gene>
<dbReference type="PANTHER" id="PTHR23508">
    <property type="entry name" value="CARBOXYLIC ACID TRANSPORTER PROTEIN HOMOLOG"/>
    <property type="match status" value="1"/>
</dbReference>
<dbReference type="PROSITE" id="PS00217">
    <property type="entry name" value="SUGAR_TRANSPORT_2"/>
    <property type="match status" value="1"/>
</dbReference>
<dbReference type="PANTHER" id="PTHR23508:SF10">
    <property type="entry name" value="CARBOXYLIC ACID TRANSPORTER PROTEIN HOMOLOG"/>
    <property type="match status" value="1"/>
</dbReference>
<evidence type="ECO:0000313" key="9">
    <source>
        <dbReference type="Proteomes" id="UP000836402"/>
    </source>
</evidence>
<feature type="transmembrane region" description="Helical" evidence="5">
    <location>
        <begin position="28"/>
        <end position="47"/>
    </location>
</feature>
<comment type="caution">
    <text evidence="7">The sequence shown here is derived from an EMBL/GenBank/DDBJ whole genome shotgun (WGS) entry which is preliminary data.</text>
</comment>
<organism evidence="7 8">
    <name type="scientific">Tilletia caries</name>
    <name type="common">wheat bunt fungus</name>
    <dbReference type="NCBI Taxonomy" id="13290"/>
    <lineage>
        <taxon>Eukaryota</taxon>
        <taxon>Fungi</taxon>
        <taxon>Dikarya</taxon>
        <taxon>Basidiomycota</taxon>
        <taxon>Ustilaginomycotina</taxon>
        <taxon>Exobasidiomycetes</taxon>
        <taxon>Tilletiales</taxon>
        <taxon>Tilletiaceae</taxon>
        <taxon>Tilletia</taxon>
    </lineage>
</organism>
<dbReference type="Proteomes" id="UP000836402">
    <property type="component" value="Unassembled WGS sequence"/>
</dbReference>
<reference evidence="6" key="3">
    <citation type="submission" date="2020-10" db="EMBL/GenBank/DDBJ databases">
        <authorList>
            <person name="Sedaghatjoo S."/>
        </authorList>
    </citation>
    <scope>NUCLEOTIDE SEQUENCE</scope>
    <source>
        <strain evidence="6">AZH3</strain>
    </source>
</reference>
<dbReference type="Proteomes" id="UP000077671">
    <property type="component" value="Unassembled WGS sequence"/>
</dbReference>
<feature type="transmembrane region" description="Helical" evidence="5">
    <location>
        <begin position="90"/>
        <end position="112"/>
    </location>
</feature>
<dbReference type="GO" id="GO:0005886">
    <property type="term" value="C:plasma membrane"/>
    <property type="evidence" value="ECO:0007669"/>
    <property type="project" value="TreeGrafter"/>
</dbReference>
<protein>
    <recommendedName>
        <fullName evidence="10">Major facilitator superfamily (MFS) profile domain-containing protein</fullName>
    </recommendedName>
</protein>
<evidence type="ECO:0000256" key="4">
    <source>
        <dbReference type="ARBA" id="ARBA00023136"/>
    </source>
</evidence>
<keyword evidence="9" id="KW-1185">Reference proteome</keyword>
<proteinExistence type="predicted"/>
<name>A0A177T6F7_9BASI</name>
<reference evidence="7" key="1">
    <citation type="submission" date="2016-04" db="EMBL/GenBank/DDBJ databases">
        <authorList>
            <person name="Nguyen H.D."/>
            <person name="Kesanakurti P."/>
            <person name="Cullis J."/>
            <person name="Levesque C.A."/>
            <person name="Hambleton S."/>
        </authorList>
    </citation>
    <scope>NUCLEOTIDE SEQUENCE</scope>
    <source>
        <strain evidence="7">DAOMC 238032</strain>
    </source>
</reference>
<evidence type="ECO:0000256" key="3">
    <source>
        <dbReference type="ARBA" id="ARBA00022989"/>
    </source>
</evidence>
<dbReference type="EMBL" id="LWDD02002327">
    <property type="protein sequence ID" value="KAE8241201.1"/>
    <property type="molecule type" value="Genomic_DNA"/>
</dbReference>
<dbReference type="EMBL" id="CAJHJG010005361">
    <property type="protein sequence ID" value="CAD6949675.1"/>
    <property type="molecule type" value="Genomic_DNA"/>
</dbReference>
<dbReference type="AlphaFoldDB" id="A0A177T6F7"/>
<evidence type="ECO:0008006" key="10">
    <source>
        <dbReference type="Google" id="ProtNLM"/>
    </source>
</evidence>
<keyword evidence="2 5" id="KW-0812">Transmembrane</keyword>
<evidence type="ECO:0000313" key="6">
    <source>
        <dbReference type="EMBL" id="CAD6949675.1"/>
    </source>
</evidence>
<comment type="subcellular location">
    <subcellularLocation>
        <location evidence="1">Membrane</location>
        <topology evidence="1">Multi-pass membrane protein</topology>
    </subcellularLocation>
</comment>
<evidence type="ECO:0000256" key="2">
    <source>
        <dbReference type="ARBA" id="ARBA00022692"/>
    </source>
</evidence>
<evidence type="ECO:0000256" key="1">
    <source>
        <dbReference type="ARBA" id="ARBA00004141"/>
    </source>
</evidence>
<dbReference type="GO" id="GO:0035879">
    <property type="term" value="P:plasma membrane lactate transport"/>
    <property type="evidence" value="ECO:0007669"/>
    <property type="project" value="TreeGrafter"/>
</dbReference>
<keyword evidence="3 5" id="KW-1133">Transmembrane helix</keyword>
<sequence length="170" mass="18298">MVSSPFPPKRSEYALLARAGAPLNPLKLAAMLTLMEAAFFFSGWLAWNVDVWESFAVTLSLTEYFGFGEDRHKVTTAITLTLLFRSLGAVAVRTLFGVGMGGIWGMATAIALENMLAAPRGLFSGILQQGYAAGYLLAASVSISYVNRSNNFRMLGLQWAVGPLTVVALL</sequence>
<dbReference type="GO" id="GO:0015355">
    <property type="term" value="F:secondary active monocarboxylate transmembrane transporter activity"/>
    <property type="evidence" value="ECO:0007669"/>
    <property type="project" value="TreeGrafter"/>
</dbReference>
<accession>A0A177T6F7</accession>
<keyword evidence="4 5" id="KW-0472">Membrane</keyword>
<reference evidence="7" key="2">
    <citation type="journal article" date="2019" name="IMA Fungus">
        <title>Genome sequencing and comparison of five Tilletia species to identify candidate genes for the detection of regulated species infecting wheat.</title>
        <authorList>
            <person name="Nguyen H.D.T."/>
            <person name="Sultana T."/>
            <person name="Kesanakurti P."/>
            <person name="Hambleton S."/>
        </authorList>
    </citation>
    <scope>NUCLEOTIDE SEQUENCE</scope>
    <source>
        <strain evidence="7">DAOMC 238032</strain>
    </source>
</reference>
<evidence type="ECO:0000313" key="8">
    <source>
        <dbReference type="Proteomes" id="UP000077671"/>
    </source>
</evidence>
<dbReference type="InterPro" id="IPR005829">
    <property type="entry name" value="Sugar_transporter_CS"/>
</dbReference>
<evidence type="ECO:0000313" key="7">
    <source>
        <dbReference type="EMBL" id="KAE8241201.1"/>
    </source>
</evidence>